<feature type="region of interest" description="Disordered" evidence="1">
    <location>
        <begin position="1"/>
        <end position="41"/>
    </location>
</feature>
<feature type="compositionally biased region" description="Basic residues" evidence="1">
    <location>
        <begin position="474"/>
        <end position="484"/>
    </location>
</feature>
<feature type="compositionally biased region" description="Basic and acidic residues" evidence="1">
    <location>
        <begin position="724"/>
        <end position="739"/>
    </location>
</feature>
<proteinExistence type="predicted"/>
<evidence type="ECO:0000256" key="1">
    <source>
        <dbReference type="SAM" id="MobiDB-lite"/>
    </source>
</evidence>
<dbReference type="Proteomes" id="UP000799770">
    <property type="component" value="Unassembled WGS sequence"/>
</dbReference>
<organism evidence="2 3">
    <name type="scientific">Lophiotrema nucula</name>
    <dbReference type="NCBI Taxonomy" id="690887"/>
    <lineage>
        <taxon>Eukaryota</taxon>
        <taxon>Fungi</taxon>
        <taxon>Dikarya</taxon>
        <taxon>Ascomycota</taxon>
        <taxon>Pezizomycotina</taxon>
        <taxon>Dothideomycetes</taxon>
        <taxon>Pleosporomycetidae</taxon>
        <taxon>Pleosporales</taxon>
        <taxon>Lophiotremataceae</taxon>
        <taxon>Lophiotrema</taxon>
    </lineage>
</organism>
<feature type="compositionally biased region" description="Polar residues" evidence="1">
    <location>
        <begin position="20"/>
        <end position="39"/>
    </location>
</feature>
<feature type="region of interest" description="Disordered" evidence="1">
    <location>
        <begin position="91"/>
        <end position="123"/>
    </location>
</feature>
<dbReference type="EMBL" id="ML977344">
    <property type="protein sequence ID" value="KAF2108951.1"/>
    <property type="molecule type" value="Genomic_DNA"/>
</dbReference>
<feature type="compositionally biased region" description="Polar residues" evidence="1">
    <location>
        <begin position="510"/>
        <end position="522"/>
    </location>
</feature>
<feature type="region of interest" description="Disordered" evidence="1">
    <location>
        <begin position="460"/>
        <end position="533"/>
    </location>
</feature>
<feature type="compositionally biased region" description="Polar residues" evidence="1">
    <location>
        <begin position="196"/>
        <end position="217"/>
    </location>
</feature>
<feature type="compositionally biased region" description="Polar residues" evidence="1">
    <location>
        <begin position="946"/>
        <end position="959"/>
    </location>
</feature>
<dbReference type="AlphaFoldDB" id="A0A6A5YS14"/>
<feature type="region of interest" description="Disordered" evidence="1">
    <location>
        <begin position="931"/>
        <end position="967"/>
    </location>
</feature>
<sequence length="1023" mass="111799">MGNTQSSAHPHQHHHKLSKPKTNTNSPSPIQNSPVSVSSKYVELSAKDRQYLKSQLISPIDTEFGSGYSYDGNDESIGKLASHVQMRLSNMSRSNSVASQKASKHGSTTKLTSLPGSKLSLDSNPQPVDLATAIKLLQEVSKTATPDDLAALHEALQTSPSPKPSQDVSRRASLLNRSTSSLIRRRSLVLAPGVATRNSPTAEKQRRTWNSWKTPQSDPHESKWRKDMMGTSPLTRIAALDLAEEGRDSPTPRAQTPGEMDYSHLGSLKLGSLVVTNGAPSPAPSARRVPRRQSGPRASSEEDYFTASEGSASPIQWTAHRMDKPKKGHSRSKSSGLPVTPPLHHELRISNDTRKAKAMSQCNSPLKLEVQTREIFDLDSDSETTSLRRLHVVNKSADTLARSYMAELPSSPFKQSDDSSPQHDEGFADADDEVAFRAEAFRILDGTIFGEPATARALELSKPVSQVTTSHEPTRRRKGKRPTPRKADSGYSSGGSFRAVHAAAVHDGTVSASSTERTSLTTDSRKSGNGSYGDDATSLYTFAEMLSLPVSKPLPSLPVDEEVENRLSLQVPRALSVQSEALVSPNSPHTPVSVASRVTVDSKASEQKRLQKRRPSCQSLPVVQTCQPVTEGSIPAVPDNVRAKFVRRLSQSPAMECLTKTYPSIDHETNIESVIDSPIALNIEFPSPSSSPAPRPRKHTRSQTERPPTPPPHGLRRSLSLFRSKTDAEKRQATKTRVEDPAFVMDLGTVAGALGSSPYDAAMPSRPKTPVVTSPTHPHQLGNALPRAKSMASMDAKTAAEVARFRSKDRALSRPEMPQRPKSYHEANLEAGEAMVWKRRPHNIYAEQPPVPNHQSDIQTVAAHPQPRVDAYLDPATSSEHAAIRAKPTGRGQVVSQLVNKYDRYDQKQEPQQERDWEAHARLWSQRRKSIGEGLRQRAEADALRTSASSRDLRASSQPPEKPVIDRYSGGLDYGYEGRGYGVGGSAGTRMLHSAASRKSLLFSNQYGVDLSDVPVILQRVQH</sequence>
<feature type="region of interest" description="Disordered" evidence="1">
    <location>
        <begin position="682"/>
        <end position="739"/>
    </location>
</feature>
<reference evidence="2" key="1">
    <citation type="journal article" date="2020" name="Stud. Mycol.">
        <title>101 Dothideomycetes genomes: a test case for predicting lifestyles and emergence of pathogens.</title>
        <authorList>
            <person name="Haridas S."/>
            <person name="Albert R."/>
            <person name="Binder M."/>
            <person name="Bloem J."/>
            <person name="Labutti K."/>
            <person name="Salamov A."/>
            <person name="Andreopoulos B."/>
            <person name="Baker S."/>
            <person name="Barry K."/>
            <person name="Bills G."/>
            <person name="Bluhm B."/>
            <person name="Cannon C."/>
            <person name="Castanera R."/>
            <person name="Culley D."/>
            <person name="Daum C."/>
            <person name="Ezra D."/>
            <person name="Gonzalez J."/>
            <person name="Henrissat B."/>
            <person name="Kuo A."/>
            <person name="Liang C."/>
            <person name="Lipzen A."/>
            <person name="Lutzoni F."/>
            <person name="Magnuson J."/>
            <person name="Mondo S."/>
            <person name="Nolan M."/>
            <person name="Ohm R."/>
            <person name="Pangilinan J."/>
            <person name="Park H.-J."/>
            <person name="Ramirez L."/>
            <person name="Alfaro M."/>
            <person name="Sun H."/>
            <person name="Tritt A."/>
            <person name="Yoshinaga Y."/>
            <person name="Zwiers L.-H."/>
            <person name="Turgeon B."/>
            <person name="Goodwin S."/>
            <person name="Spatafora J."/>
            <person name="Crous P."/>
            <person name="Grigoriev I."/>
        </authorList>
    </citation>
    <scope>NUCLEOTIDE SEQUENCE</scope>
    <source>
        <strain evidence="2">CBS 627.86</strain>
    </source>
</reference>
<name>A0A6A5YS14_9PLEO</name>
<feature type="compositionally biased region" description="Basic and acidic residues" evidence="1">
    <location>
        <begin position="218"/>
        <end position="227"/>
    </location>
</feature>
<gene>
    <name evidence="2" type="ORF">BDV96DRAFT_246046</name>
</gene>
<protein>
    <submittedName>
        <fullName evidence="2">Uncharacterized protein</fullName>
    </submittedName>
</protein>
<feature type="compositionally biased region" description="Basic residues" evidence="1">
    <location>
        <begin position="10"/>
        <end position="19"/>
    </location>
</feature>
<keyword evidence="3" id="KW-1185">Reference proteome</keyword>
<evidence type="ECO:0000313" key="2">
    <source>
        <dbReference type="EMBL" id="KAF2108951.1"/>
    </source>
</evidence>
<dbReference type="OrthoDB" id="5341904at2759"/>
<feature type="region of interest" description="Disordered" evidence="1">
    <location>
        <begin position="756"/>
        <end position="781"/>
    </location>
</feature>
<feature type="region of interest" description="Disordered" evidence="1">
    <location>
        <begin position="195"/>
        <end position="227"/>
    </location>
</feature>
<feature type="compositionally biased region" description="Basic residues" evidence="1">
    <location>
        <begin position="323"/>
        <end position="332"/>
    </location>
</feature>
<evidence type="ECO:0000313" key="3">
    <source>
        <dbReference type="Proteomes" id="UP000799770"/>
    </source>
</evidence>
<feature type="region of interest" description="Disordered" evidence="1">
    <location>
        <begin position="241"/>
        <end position="347"/>
    </location>
</feature>
<accession>A0A6A5YS14</accession>